<reference evidence="3" key="1">
    <citation type="submission" date="2016-02" db="EMBL/GenBank/DDBJ databases">
        <title>Halorhodospira halochloris DSM-1059 complete genome, version 2.</title>
        <authorList>
            <person name="Tsukatani Y."/>
        </authorList>
    </citation>
    <scope>NUCLEOTIDE SEQUENCE</scope>
    <source>
        <strain evidence="3">DSM 1059</strain>
    </source>
</reference>
<name>A0A0X8X9N0_HALHR</name>
<evidence type="ECO:0000259" key="2">
    <source>
        <dbReference type="Pfam" id="PF13505"/>
    </source>
</evidence>
<sequence length="219" mass="24120">MVMGWSLINVAARSHGEIRSSNKHTQSLWLLLVVATLMLAGINNAHAQWGQQNGGTAGDPLLAQLDIYFGAGAGRWSFDLDENNDQTYESQGGTVFAGIQLIDPFLSVEQRFTYGGSDSSGDKEVELEGVWSTVFRLSLDLTTWNQLYVLGGISAHHFTVEEENGNGPNDEVDIANFSAGVGLTHRVSERAWLYVERFFFDGIDGDFHMEVSGGAFYRF</sequence>
<protein>
    <recommendedName>
        <fullName evidence="2">Outer membrane protein beta-barrel domain-containing protein</fullName>
    </recommendedName>
</protein>
<dbReference type="AlphaFoldDB" id="A0A0X8X9N0"/>
<dbReference type="EMBL" id="AP017372">
    <property type="protein sequence ID" value="BAU58034.2"/>
    <property type="molecule type" value="Genomic_DNA"/>
</dbReference>
<dbReference type="InterPro" id="IPR027385">
    <property type="entry name" value="Beta-barrel_OMP"/>
</dbReference>
<evidence type="ECO:0000313" key="3">
    <source>
        <dbReference type="EMBL" id="BAU58034.2"/>
    </source>
</evidence>
<accession>A0A0X8X9N0</accession>
<dbReference type="Proteomes" id="UP000218890">
    <property type="component" value="Chromosome"/>
</dbReference>
<dbReference type="KEGG" id="hhk:HH1059_13250"/>
<gene>
    <name evidence="3" type="ORF">HH1059_13250</name>
</gene>
<dbReference type="Gene3D" id="2.40.160.20">
    <property type="match status" value="1"/>
</dbReference>
<keyword evidence="1" id="KW-0732">Signal</keyword>
<proteinExistence type="predicted"/>
<dbReference type="SUPFAM" id="SSF56925">
    <property type="entry name" value="OMPA-like"/>
    <property type="match status" value="1"/>
</dbReference>
<dbReference type="Pfam" id="PF13505">
    <property type="entry name" value="OMP_b-brl"/>
    <property type="match status" value="1"/>
</dbReference>
<evidence type="ECO:0000313" key="4">
    <source>
        <dbReference type="Proteomes" id="UP000218890"/>
    </source>
</evidence>
<dbReference type="InterPro" id="IPR011250">
    <property type="entry name" value="OMP/PagP_B-barrel"/>
</dbReference>
<feature type="domain" description="Outer membrane protein beta-barrel" evidence="2">
    <location>
        <begin position="67"/>
        <end position="202"/>
    </location>
</feature>
<evidence type="ECO:0000256" key="1">
    <source>
        <dbReference type="ARBA" id="ARBA00022729"/>
    </source>
</evidence>
<organism evidence="3 4">
    <name type="scientific">Halorhodospira halochloris</name>
    <name type="common">Ectothiorhodospira halochloris</name>
    <dbReference type="NCBI Taxonomy" id="1052"/>
    <lineage>
        <taxon>Bacteria</taxon>
        <taxon>Pseudomonadati</taxon>
        <taxon>Pseudomonadota</taxon>
        <taxon>Gammaproteobacteria</taxon>
        <taxon>Chromatiales</taxon>
        <taxon>Ectothiorhodospiraceae</taxon>
        <taxon>Halorhodospira</taxon>
    </lineage>
</organism>
<keyword evidence="4" id="KW-1185">Reference proteome</keyword>